<evidence type="ECO:0000256" key="1">
    <source>
        <dbReference type="ARBA" id="ARBA00000085"/>
    </source>
</evidence>
<dbReference type="FunFam" id="1.10.287.130:FF:000004">
    <property type="entry name" value="Ethylene receptor 1"/>
    <property type="match status" value="1"/>
</dbReference>
<keyword evidence="5 16" id="KW-0808">Transferase</keyword>
<evidence type="ECO:0000313" key="17">
    <source>
        <dbReference type="Proteomes" id="UP000035760"/>
    </source>
</evidence>
<dbReference type="Gene3D" id="3.40.50.2300">
    <property type="match status" value="1"/>
</dbReference>
<dbReference type="STRING" id="1400863.BN873_10128"/>
<dbReference type="Proteomes" id="UP000035760">
    <property type="component" value="Unassembled WGS sequence"/>
</dbReference>
<comment type="caution">
    <text evidence="16">The sequence shown here is derived from an EMBL/GenBank/DDBJ whole genome shotgun (WGS) entry which is preliminary data.</text>
</comment>
<keyword evidence="11" id="KW-0902">Two-component regulatory system</keyword>
<feature type="modified residue" description="4-aspartylphosphate" evidence="13">
    <location>
        <position position="491"/>
    </location>
</feature>
<feature type="domain" description="Response regulatory" evidence="15">
    <location>
        <begin position="442"/>
        <end position="558"/>
    </location>
</feature>
<dbReference type="RefSeq" id="WP_053085190.1">
    <property type="nucleotide sequence ID" value="NZ_CBTJ020000001.1"/>
</dbReference>
<dbReference type="InterPro" id="IPR004358">
    <property type="entry name" value="Sig_transdc_His_kin-like_C"/>
</dbReference>
<dbReference type="CDD" id="cd17546">
    <property type="entry name" value="REC_hyHK_CKI1_RcsC-like"/>
    <property type="match status" value="1"/>
</dbReference>
<evidence type="ECO:0000256" key="9">
    <source>
        <dbReference type="ARBA" id="ARBA00022840"/>
    </source>
</evidence>
<dbReference type="SMART" id="SM00448">
    <property type="entry name" value="REC"/>
    <property type="match status" value="1"/>
</dbReference>
<evidence type="ECO:0000256" key="8">
    <source>
        <dbReference type="ARBA" id="ARBA00022777"/>
    </source>
</evidence>
<keyword evidence="12" id="KW-0472">Membrane</keyword>
<dbReference type="InterPro" id="IPR005467">
    <property type="entry name" value="His_kinase_dom"/>
</dbReference>
<dbReference type="SMART" id="SM00388">
    <property type="entry name" value="HisKA"/>
    <property type="match status" value="1"/>
</dbReference>
<evidence type="ECO:0000256" key="4">
    <source>
        <dbReference type="ARBA" id="ARBA00022553"/>
    </source>
</evidence>
<dbReference type="CDD" id="cd00082">
    <property type="entry name" value="HisKA"/>
    <property type="match status" value="1"/>
</dbReference>
<keyword evidence="17" id="KW-1185">Reference proteome</keyword>
<name>W6M0D5_9GAMM</name>
<dbReference type="InterPro" id="IPR003594">
    <property type="entry name" value="HATPase_dom"/>
</dbReference>
<keyword evidence="9" id="KW-0067">ATP-binding</keyword>
<comment type="catalytic activity">
    <reaction evidence="1">
        <text>ATP + protein L-histidine = ADP + protein N-phospho-L-histidine.</text>
        <dbReference type="EC" id="2.7.13.3"/>
    </reaction>
</comment>
<dbReference type="InterPro" id="IPR011006">
    <property type="entry name" value="CheY-like_superfamily"/>
</dbReference>
<evidence type="ECO:0000256" key="3">
    <source>
        <dbReference type="ARBA" id="ARBA00012438"/>
    </source>
</evidence>
<dbReference type="SUPFAM" id="SSF55874">
    <property type="entry name" value="ATPase domain of HSP90 chaperone/DNA topoisomerase II/histidine kinase"/>
    <property type="match status" value="1"/>
</dbReference>
<gene>
    <name evidence="16" type="ORF">BN873_10128</name>
</gene>
<dbReference type="PANTHER" id="PTHR45339:SF5">
    <property type="entry name" value="HISTIDINE KINASE"/>
    <property type="match status" value="1"/>
</dbReference>
<comment type="subcellular location">
    <subcellularLocation>
        <location evidence="2">Membrane</location>
    </subcellularLocation>
</comment>
<evidence type="ECO:0000256" key="2">
    <source>
        <dbReference type="ARBA" id="ARBA00004370"/>
    </source>
</evidence>
<dbReference type="InterPro" id="IPR036890">
    <property type="entry name" value="HATPase_C_sf"/>
</dbReference>
<dbReference type="CDD" id="cd16922">
    <property type="entry name" value="HATPase_EvgS-ArcB-TorS-like"/>
    <property type="match status" value="1"/>
</dbReference>
<evidence type="ECO:0000256" key="10">
    <source>
        <dbReference type="ARBA" id="ARBA00022989"/>
    </source>
</evidence>
<evidence type="ECO:0000259" key="14">
    <source>
        <dbReference type="PROSITE" id="PS50109"/>
    </source>
</evidence>
<evidence type="ECO:0000313" key="16">
    <source>
        <dbReference type="EMBL" id="CDI00872.1"/>
    </source>
</evidence>
<evidence type="ECO:0000259" key="15">
    <source>
        <dbReference type="PROSITE" id="PS50110"/>
    </source>
</evidence>
<evidence type="ECO:0000256" key="5">
    <source>
        <dbReference type="ARBA" id="ARBA00022679"/>
    </source>
</evidence>
<keyword evidence="7" id="KW-0547">Nucleotide-binding</keyword>
<accession>W6M0D5</accession>
<dbReference type="InterPro" id="IPR001789">
    <property type="entry name" value="Sig_transdc_resp-reg_receiver"/>
</dbReference>
<reference evidence="16" key="1">
    <citation type="submission" date="2013-07" db="EMBL/GenBank/DDBJ databases">
        <authorList>
            <person name="McIlroy S."/>
        </authorList>
    </citation>
    <scope>NUCLEOTIDE SEQUENCE [LARGE SCALE GENOMIC DNA]</scope>
    <source>
        <strain evidence="16">Run_A_D11</strain>
    </source>
</reference>
<keyword evidence="10" id="KW-1133">Transmembrane helix</keyword>
<evidence type="ECO:0000256" key="13">
    <source>
        <dbReference type="PROSITE-ProRule" id="PRU00169"/>
    </source>
</evidence>
<reference evidence="16" key="2">
    <citation type="submission" date="2014-03" db="EMBL/GenBank/DDBJ databases">
        <title>Candidatus Competibacter-lineage genomes retrieved from metagenomes reveal functional metabolic diversity.</title>
        <authorList>
            <person name="McIlroy S.J."/>
            <person name="Albertsen M."/>
            <person name="Andresen E.K."/>
            <person name="Saunders A.M."/>
            <person name="Kristiansen R."/>
            <person name="Stokholm-Bjerregaard M."/>
            <person name="Nielsen K.L."/>
            <person name="Nielsen P.H."/>
        </authorList>
    </citation>
    <scope>NUCLEOTIDE SEQUENCE</scope>
    <source>
        <strain evidence="16">Run_A_D11</strain>
    </source>
</reference>
<dbReference type="GO" id="GO:0016020">
    <property type="term" value="C:membrane"/>
    <property type="evidence" value="ECO:0007669"/>
    <property type="project" value="UniProtKB-SubCell"/>
</dbReference>
<dbReference type="PROSITE" id="PS50110">
    <property type="entry name" value="RESPONSE_REGULATORY"/>
    <property type="match status" value="1"/>
</dbReference>
<dbReference type="GO" id="GO:0000155">
    <property type="term" value="F:phosphorelay sensor kinase activity"/>
    <property type="evidence" value="ECO:0007669"/>
    <property type="project" value="InterPro"/>
</dbReference>
<keyword evidence="4 13" id="KW-0597">Phosphoprotein</keyword>
<dbReference type="SUPFAM" id="SSF52172">
    <property type="entry name" value="CheY-like"/>
    <property type="match status" value="1"/>
</dbReference>
<dbReference type="InterPro" id="IPR003661">
    <property type="entry name" value="HisK_dim/P_dom"/>
</dbReference>
<dbReference type="PROSITE" id="PS50109">
    <property type="entry name" value="HIS_KIN"/>
    <property type="match status" value="1"/>
</dbReference>
<protein>
    <recommendedName>
        <fullName evidence="3">histidine kinase</fullName>
        <ecNumber evidence="3">2.7.13.3</ecNumber>
    </recommendedName>
</protein>
<dbReference type="AlphaFoldDB" id="W6M0D5"/>
<evidence type="ECO:0000256" key="12">
    <source>
        <dbReference type="ARBA" id="ARBA00023136"/>
    </source>
</evidence>
<dbReference type="PANTHER" id="PTHR45339">
    <property type="entry name" value="HYBRID SIGNAL TRANSDUCTION HISTIDINE KINASE J"/>
    <property type="match status" value="1"/>
</dbReference>
<evidence type="ECO:0000256" key="11">
    <source>
        <dbReference type="ARBA" id="ARBA00023012"/>
    </source>
</evidence>
<keyword evidence="8 16" id="KW-0418">Kinase</keyword>
<dbReference type="Pfam" id="PF02518">
    <property type="entry name" value="HATPase_c"/>
    <property type="match status" value="1"/>
</dbReference>
<dbReference type="InterPro" id="IPR036097">
    <property type="entry name" value="HisK_dim/P_sf"/>
</dbReference>
<dbReference type="SMART" id="SM00387">
    <property type="entry name" value="HATPase_c"/>
    <property type="match status" value="1"/>
</dbReference>
<dbReference type="EC" id="2.7.13.3" evidence="3"/>
<evidence type="ECO:0000256" key="7">
    <source>
        <dbReference type="ARBA" id="ARBA00022741"/>
    </source>
</evidence>
<dbReference type="PRINTS" id="PR00344">
    <property type="entry name" value="BCTRLSENSOR"/>
</dbReference>
<sequence>MDLTQNQSTSILYDLAMTMAGETRPRPLATVMLQQFLAHTGCACGVLLLDTSNAALASVSAGEAADNHAKHVYIAIGNQSLRALEGQRVLWSADLLQGDRAWSASGWFPGGAKYPYALNLVLPDMGHVLLFSRVTLNTAVDLARVLFPPILAKFARSLRLCLDNESQRAALLEAKNAAEAASRAKGIFLANISHEIRTPMNAILGLTHLLSQEISAPKPREQLAKIQQAARHLLQIINDVLDLSKIESEQLTLEKVEFSPVQIIHHAIGLLSERVTAKGLQLAWAITPDVPERLCGDPFRLEQILLNFIGNAIKFSQQGEIMIRARLEAEDGNSVLVHFAVEDQGIGLTPEQQARLFQPFVQADDSTTREYGGTGLGLVISRRLALLMGGDVGVVSKAGVGSMFWMTARLGKVAEDQPRPEVKVASDVPPERILAQHYQGVRVLLVEDNLVNQEVARALLDQAGLTVDVACDGQQAVERVQADDYALVLMDVQMPIMDGLEATRHIRALPDKASLPILAMTANAFAEDRQQCLAAGMNDYISKPVVPDVLYRALLAWLPSEAGVAEKVPGESTSPAAMTCSHSLIR</sequence>
<dbReference type="GO" id="GO:0005524">
    <property type="term" value="F:ATP binding"/>
    <property type="evidence" value="ECO:0007669"/>
    <property type="project" value="UniProtKB-KW"/>
</dbReference>
<organism evidence="16 17">
    <name type="scientific">Candidatus Competibacter denitrificans Run_A_D11</name>
    <dbReference type="NCBI Taxonomy" id="1400863"/>
    <lineage>
        <taxon>Bacteria</taxon>
        <taxon>Pseudomonadati</taxon>
        <taxon>Pseudomonadota</taxon>
        <taxon>Gammaproteobacteria</taxon>
        <taxon>Candidatus Competibacteraceae</taxon>
        <taxon>Candidatus Competibacter</taxon>
    </lineage>
</organism>
<keyword evidence="6" id="KW-0812">Transmembrane</keyword>
<evidence type="ECO:0000256" key="6">
    <source>
        <dbReference type="ARBA" id="ARBA00022692"/>
    </source>
</evidence>
<dbReference type="Gene3D" id="1.10.287.130">
    <property type="match status" value="1"/>
</dbReference>
<dbReference type="SUPFAM" id="SSF47384">
    <property type="entry name" value="Homodimeric domain of signal transducing histidine kinase"/>
    <property type="match status" value="1"/>
</dbReference>
<proteinExistence type="predicted"/>
<dbReference type="Pfam" id="PF00512">
    <property type="entry name" value="HisKA"/>
    <property type="match status" value="1"/>
</dbReference>
<dbReference type="Gene3D" id="3.30.565.10">
    <property type="entry name" value="Histidine kinase-like ATPase, C-terminal domain"/>
    <property type="match status" value="1"/>
</dbReference>
<dbReference type="EMBL" id="CBTJ020000001">
    <property type="protein sequence ID" value="CDI00872.1"/>
    <property type="molecule type" value="Genomic_DNA"/>
</dbReference>
<dbReference type="FunFam" id="3.30.565.10:FF:000010">
    <property type="entry name" value="Sensor histidine kinase RcsC"/>
    <property type="match status" value="1"/>
</dbReference>
<feature type="domain" description="Histidine kinase" evidence="14">
    <location>
        <begin position="191"/>
        <end position="412"/>
    </location>
</feature>
<dbReference type="Pfam" id="PF00072">
    <property type="entry name" value="Response_reg"/>
    <property type="match status" value="1"/>
</dbReference>